<dbReference type="NCBIfam" id="TIGR04514">
    <property type="entry name" value="GWxTD_dom"/>
    <property type="match status" value="1"/>
</dbReference>
<dbReference type="InterPro" id="IPR030959">
    <property type="entry name" value="GWxTD_dom"/>
</dbReference>
<evidence type="ECO:0000313" key="2">
    <source>
        <dbReference type="EMBL" id="AXJ00240.1"/>
    </source>
</evidence>
<dbReference type="EMBL" id="CP027806">
    <property type="protein sequence ID" value="AXJ00240.1"/>
    <property type="molecule type" value="Genomic_DNA"/>
</dbReference>
<keyword evidence="3" id="KW-1185">Reference proteome</keyword>
<dbReference type="RefSeq" id="WP_114983527.1">
    <property type="nucleotide sequence ID" value="NZ_CP027806.1"/>
</dbReference>
<evidence type="ECO:0000313" key="3">
    <source>
        <dbReference type="Proteomes" id="UP000254808"/>
    </source>
</evidence>
<name>A0A345UID8_9BACT</name>
<feature type="signal peptide" evidence="1">
    <location>
        <begin position="1"/>
        <end position="26"/>
    </location>
</feature>
<keyword evidence="1" id="KW-0732">Signal</keyword>
<dbReference type="KEGG" id="cprv:CYPRO_0963"/>
<protein>
    <submittedName>
        <fullName evidence="2">GWxTD domain-containing protein</fullName>
    </submittedName>
</protein>
<gene>
    <name evidence="2" type="ORF">CYPRO_0963</name>
</gene>
<feature type="chain" id="PRO_5016558060" evidence="1">
    <location>
        <begin position="27"/>
        <end position="721"/>
    </location>
</feature>
<organism evidence="2 3">
    <name type="scientific">Cyclonatronum proteinivorum</name>
    <dbReference type="NCBI Taxonomy" id="1457365"/>
    <lineage>
        <taxon>Bacteria</taxon>
        <taxon>Pseudomonadati</taxon>
        <taxon>Balneolota</taxon>
        <taxon>Balneolia</taxon>
        <taxon>Balneolales</taxon>
        <taxon>Cyclonatronaceae</taxon>
        <taxon>Cyclonatronum</taxon>
    </lineage>
</organism>
<dbReference type="OrthoDB" id="1521923at2"/>
<sequence length="721" mass="82641">MYRYFFRISILVFIPLFLSIAGFVNAATSIPHSEADAYEAGRALIAEGNVNDAINLWIEEKARLQQLGEADFRIGIAAIEAITEHQLSRLYPLASNFYFWGLESRDIQRFKPYIAEELDRLSPLMPESLHAELVNRLKEGSPDVLAGIRGFFVQLNPVLTSNLNERLIEHWERIAYARKHFTRSRSSVYGTDDRGLIYVRYGPADRIETGSFTMNVNDILGFAGEIINQQEREQAQNPSRGFDNEPGGLMGFILDEMFKDNLAKLIADNVLTTRISDRYEIWIYENRAWPGRRNVTFMFGVNAQTGTYGLQTSPESFIPQSAFRERRMRMGDFNFNAGPLIQLSMYKDLRFVDDTYMDIYYDYFDRLLSDESIIQESGYSYLLYRYADELEAIRNLAPQISSVYDELSDIPLEIRQYRFLDEVGAPIELVYLYSMPHTRIVQDYNRFQQTEEAGAQPEYHLRHSVSTYTGSWQLLDRTHDFPPVFFDRFGPDGRMLPGSSAFLIRANEEAGAEDNGFRISATLFNEAYSGQQFIAGTDALAPAVPRSLLAETNIDLKLESLDNPLPVNQPAFSDIVLGYVHDELSDDEQLTPFRDDVIPFFVPSRRAVPQGALVELFFDVYGLHYLAEHSENPNDTIIYRLQYQVDAKEQRNALQRLFSRGQSRTQATVLELETRENSGNHLISIDTSDYVSGSYELTISLLNENDEVMVSRTLPFEVFEN</sequence>
<accession>A0A345UID8</accession>
<dbReference type="Proteomes" id="UP000254808">
    <property type="component" value="Chromosome"/>
</dbReference>
<reference evidence="2 3" key="1">
    <citation type="submission" date="2018-03" db="EMBL/GenBank/DDBJ databases">
        <title>Phenotypic and genomic properties of Cyclonatronum proteinivorum gen. nov., sp. nov., a haloalkaliphilic bacteroidete from soda lakes possessing Na+-translocating rhodopsin.</title>
        <authorList>
            <person name="Toshchakov S.V."/>
            <person name="Korzhenkov A."/>
            <person name="Samarov N.I."/>
            <person name="Kublanov I.V."/>
            <person name="Muntyan M.S."/>
            <person name="Sorokin D.Y."/>
        </authorList>
    </citation>
    <scope>NUCLEOTIDE SEQUENCE [LARGE SCALE GENOMIC DNA]</scope>
    <source>
        <strain evidence="2 3">Omega</strain>
    </source>
</reference>
<proteinExistence type="predicted"/>
<dbReference type="AlphaFoldDB" id="A0A345UID8"/>
<evidence type="ECO:0000256" key="1">
    <source>
        <dbReference type="SAM" id="SignalP"/>
    </source>
</evidence>